<name>A0ABV5LB55_9ACTN</name>
<gene>
    <name evidence="2" type="ORF">ACFFUA_18440</name>
</gene>
<evidence type="ECO:0000313" key="2">
    <source>
        <dbReference type="EMBL" id="MFB9349416.1"/>
    </source>
</evidence>
<keyword evidence="1" id="KW-0812">Transmembrane</keyword>
<keyword evidence="3" id="KW-1185">Reference proteome</keyword>
<comment type="caution">
    <text evidence="2">The sequence shown here is derived from an EMBL/GenBank/DDBJ whole genome shotgun (WGS) entry which is preliminary data.</text>
</comment>
<dbReference type="Proteomes" id="UP001589753">
    <property type="component" value="Unassembled WGS sequence"/>
</dbReference>
<proteinExistence type="predicted"/>
<keyword evidence="1" id="KW-0472">Membrane</keyword>
<reference evidence="2 3" key="1">
    <citation type="submission" date="2024-09" db="EMBL/GenBank/DDBJ databases">
        <authorList>
            <person name="Sun Q."/>
            <person name="Mori K."/>
        </authorList>
    </citation>
    <scope>NUCLEOTIDE SEQUENCE [LARGE SCALE GENOMIC DNA]</scope>
    <source>
        <strain evidence="2 3">JCM 9767</strain>
    </source>
</reference>
<feature type="transmembrane region" description="Helical" evidence="1">
    <location>
        <begin position="20"/>
        <end position="43"/>
    </location>
</feature>
<feature type="non-terminal residue" evidence="2">
    <location>
        <position position="1"/>
    </location>
</feature>
<protein>
    <submittedName>
        <fullName evidence="2">Uncharacterized protein</fullName>
    </submittedName>
</protein>
<keyword evidence="1" id="KW-1133">Transmembrane helix</keyword>
<organism evidence="2 3">
    <name type="scientific">Streptomyces heliomycini</name>
    <dbReference type="NCBI Taxonomy" id="284032"/>
    <lineage>
        <taxon>Bacteria</taxon>
        <taxon>Bacillati</taxon>
        <taxon>Actinomycetota</taxon>
        <taxon>Actinomycetes</taxon>
        <taxon>Kitasatosporales</taxon>
        <taxon>Streptomycetaceae</taxon>
        <taxon>Streptomyces</taxon>
    </lineage>
</organism>
<sequence length="266" mass="27676">QGTNPPVGQADGWRAPSTVISLAAAAISLAALVLSIIALVPAFDSAETAKTESERRGLLEVTAVSAGFTDKLDGVEKSTDSEKKVTGLSGPAVDISVRNRGSGSAIITKVTVSVARSESLATCGGTGGDLGIAAHYAVEIPMSKKPPFTKATTEDVRFDVKSGENDRFSLTIGPDSEEAGKAPWIGVVTITLHDADGSDLDIGPLALVSEGEDENFYPSGFSWKISPASSSCMPSNARTVQEVMQIPGITASKEFAALHRALRPYR</sequence>
<dbReference type="RefSeq" id="WP_380956185.1">
    <property type="nucleotide sequence ID" value="NZ_JBHMDI010000046.1"/>
</dbReference>
<accession>A0ABV5LB55</accession>
<dbReference type="EMBL" id="JBHMDI010000046">
    <property type="protein sequence ID" value="MFB9349416.1"/>
    <property type="molecule type" value="Genomic_DNA"/>
</dbReference>
<evidence type="ECO:0000256" key="1">
    <source>
        <dbReference type="SAM" id="Phobius"/>
    </source>
</evidence>
<evidence type="ECO:0000313" key="3">
    <source>
        <dbReference type="Proteomes" id="UP001589753"/>
    </source>
</evidence>